<dbReference type="EMBL" id="FWZU01000003">
    <property type="protein sequence ID" value="SMF17597.1"/>
    <property type="molecule type" value="Genomic_DNA"/>
</dbReference>
<proteinExistence type="predicted"/>
<gene>
    <name evidence="2" type="ORF">SAMN06295933_2033</name>
</gene>
<dbReference type="RefSeq" id="WP_085101785.1">
    <property type="nucleotide sequence ID" value="NZ_FWZU01000003.1"/>
</dbReference>
<keyword evidence="1" id="KW-0472">Membrane</keyword>
<evidence type="ECO:0000256" key="1">
    <source>
        <dbReference type="SAM" id="Phobius"/>
    </source>
</evidence>
<accession>A0A1X7DLJ5</accession>
<dbReference type="OrthoDB" id="5471072at2"/>
<evidence type="ECO:0000313" key="2">
    <source>
        <dbReference type="EMBL" id="SMF17597.1"/>
    </source>
</evidence>
<keyword evidence="3" id="KW-1185">Reference proteome</keyword>
<feature type="transmembrane region" description="Helical" evidence="1">
    <location>
        <begin position="21"/>
        <end position="41"/>
    </location>
</feature>
<name>A0A1X7DLJ5_9BACT</name>
<protein>
    <submittedName>
        <fullName evidence="2">Uncharacterized protein</fullName>
    </submittedName>
</protein>
<evidence type="ECO:0000313" key="3">
    <source>
        <dbReference type="Proteomes" id="UP000192906"/>
    </source>
</evidence>
<organism evidence="2 3">
    <name type="scientific">Desulfovibrio gilichinskyi</name>
    <dbReference type="NCBI Taxonomy" id="1519643"/>
    <lineage>
        <taxon>Bacteria</taxon>
        <taxon>Pseudomonadati</taxon>
        <taxon>Thermodesulfobacteriota</taxon>
        <taxon>Desulfovibrionia</taxon>
        <taxon>Desulfovibrionales</taxon>
        <taxon>Desulfovibrionaceae</taxon>
        <taxon>Desulfovibrio</taxon>
    </lineage>
</organism>
<dbReference type="AlphaFoldDB" id="A0A1X7DLJ5"/>
<feature type="transmembrane region" description="Helical" evidence="1">
    <location>
        <begin position="47"/>
        <end position="71"/>
    </location>
</feature>
<reference evidence="3" key="1">
    <citation type="submission" date="2017-04" db="EMBL/GenBank/DDBJ databases">
        <authorList>
            <person name="Varghese N."/>
            <person name="Submissions S."/>
        </authorList>
    </citation>
    <scope>NUCLEOTIDE SEQUENCE [LARGE SCALE GENOMIC DNA]</scope>
    <source>
        <strain evidence="3">K3S</strain>
    </source>
</reference>
<sequence length="166" mass="18925">MLRTFALRHNNYLRVAPLPHFVLGLCLGMIVTLCWLAAEFYRDGHHLGFATSVAIALSWVTGAFFSVADIVSRYREYLRIKAMLADKGYSDKIFKAVASSRCQRDAAIWAAKQSGYGSLAKKVYHRLGYRWYHVMPDVLVKNPFRIFTPSFLWTAFRPGKKSKVNG</sequence>
<keyword evidence="1" id="KW-1133">Transmembrane helix</keyword>
<keyword evidence="1" id="KW-0812">Transmembrane</keyword>
<dbReference type="Proteomes" id="UP000192906">
    <property type="component" value="Unassembled WGS sequence"/>
</dbReference>